<protein>
    <recommendedName>
        <fullName evidence="4">Membrane-bound lysozyme-inhibitor of c-type lysozyme</fullName>
    </recommendedName>
</protein>
<evidence type="ECO:0008006" key="4">
    <source>
        <dbReference type="Google" id="ProtNLM"/>
    </source>
</evidence>
<keyword evidence="3" id="KW-1185">Reference proteome</keyword>
<proteinExistence type="predicted"/>
<accession>A0A238L8H7</accession>
<gene>
    <name evidence="2" type="ORF">MAA8898_04884</name>
</gene>
<dbReference type="RefSeq" id="WP_176445306.1">
    <property type="nucleotide sequence ID" value="NZ_FXYF01000024.1"/>
</dbReference>
<keyword evidence="1" id="KW-0732">Signal</keyword>
<evidence type="ECO:0000313" key="2">
    <source>
        <dbReference type="EMBL" id="SMX50616.1"/>
    </source>
</evidence>
<evidence type="ECO:0000256" key="1">
    <source>
        <dbReference type="SAM" id="SignalP"/>
    </source>
</evidence>
<name>A0A238L8H7_9RHOB</name>
<sequence length="126" mass="13493">MPGGQQVALGAALGAAMLCALATAAPATPVAYACDLIRDAETLRLTFDIDPVSFAPAVDPNDPPRRQVSHVALGNDRFEAEAVLTEDGTRGFWSPERDLMLTLPRTGRVRLSDGADADWRGECKER</sequence>
<dbReference type="Proteomes" id="UP000207598">
    <property type="component" value="Unassembled WGS sequence"/>
</dbReference>
<organism evidence="2 3">
    <name type="scientific">Maliponia aquimaris</name>
    <dbReference type="NCBI Taxonomy" id="1673631"/>
    <lineage>
        <taxon>Bacteria</taxon>
        <taxon>Pseudomonadati</taxon>
        <taxon>Pseudomonadota</taxon>
        <taxon>Alphaproteobacteria</taxon>
        <taxon>Rhodobacterales</taxon>
        <taxon>Paracoccaceae</taxon>
        <taxon>Maliponia</taxon>
    </lineage>
</organism>
<evidence type="ECO:0000313" key="3">
    <source>
        <dbReference type="Proteomes" id="UP000207598"/>
    </source>
</evidence>
<dbReference type="EMBL" id="FXYF01000024">
    <property type="protein sequence ID" value="SMX50616.1"/>
    <property type="molecule type" value="Genomic_DNA"/>
</dbReference>
<dbReference type="AlphaFoldDB" id="A0A238L8H7"/>
<reference evidence="2 3" key="1">
    <citation type="submission" date="2017-05" db="EMBL/GenBank/DDBJ databases">
        <authorList>
            <person name="Song R."/>
            <person name="Chenine A.L."/>
            <person name="Ruprecht R.M."/>
        </authorList>
    </citation>
    <scope>NUCLEOTIDE SEQUENCE [LARGE SCALE GENOMIC DNA]</scope>
    <source>
        <strain evidence="2 3">CECT 8898</strain>
    </source>
</reference>
<feature type="signal peptide" evidence="1">
    <location>
        <begin position="1"/>
        <end position="24"/>
    </location>
</feature>
<feature type="chain" id="PRO_5013371393" description="Membrane-bound lysozyme-inhibitor of c-type lysozyme" evidence="1">
    <location>
        <begin position="25"/>
        <end position="126"/>
    </location>
</feature>